<dbReference type="SUPFAM" id="SSF50939">
    <property type="entry name" value="Sialidases"/>
    <property type="match status" value="1"/>
</dbReference>
<dbReference type="VEuPathDB" id="TriTrypDB:TcBrA4_0141720"/>
<dbReference type="PRINTS" id="PR01803">
    <property type="entry name" value="TCSIALIDASE"/>
</dbReference>
<dbReference type="VEuPathDB" id="TriTrypDB:TcCLB.506409.170"/>
<dbReference type="VEuPathDB" id="TriTrypDB:TcCL_ESM07813"/>
<dbReference type="PANTHER" id="PTHR10628:SF30">
    <property type="entry name" value="EXO-ALPHA-SIALIDASE"/>
    <property type="match status" value="1"/>
</dbReference>
<evidence type="ECO:0000313" key="5">
    <source>
        <dbReference type="EMBL" id="PWU88825.1"/>
    </source>
</evidence>
<feature type="compositionally biased region" description="Polar residues" evidence="2">
    <location>
        <begin position="779"/>
        <end position="789"/>
    </location>
</feature>
<feature type="region of interest" description="Disordered" evidence="2">
    <location>
        <begin position="739"/>
        <end position="762"/>
    </location>
</feature>
<dbReference type="InterPro" id="IPR055239">
    <property type="entry name" value="TS_C"/>
</dbReference>
<reference evidence="5 6" key="1">
    <citation type="journal article" date="2018" name="Microb. Genom.">
        <title>Expanding an expanded genome: long-read sequencing of Trypanosoma cruzi.</title>
        <authorList>
            <person name="Berna L."/>
            <person name="Rodriguez M."/>
            <person name="Chiribao M.L."/>
            <person name="Parodi-Talice A."/>
            <person name="Pita S."/>
            <person name="Rijo G."/>
            <person name="Alvarez-Valin F."/>
            <person name="Robello C."/>
        </authorList>
    </citation>
    <scope>NUCLEOTIDE SEQUENCE [LARGE SCALE GENOMIC DNA]</scope>
    <source>
        <strain evidence="5 6">Dm28c</strain>
    </source>
</reference>
<dbReference type="VEuPathDB" id="TriTrypDB:TCDM_12336"/>
<dbReference type="VEuPathDB" id="TriTrypDB:BCY84_08916"/>
<dbReference type="InterPro" id="IPR013320">
    <property type="entry name" value="ConA-like_dom_sf"/>
</dbReference>
<organism evidence="5 6">
    <name type="scientific">Trypanosoma cruzi</name>
    <dbReference type="NCBI Taxonomy" id="5693"/>
    <lineage>
        <taxon>Eukaryota</taxon>
        <taxon>Discoba</taxon>
        <taxon>Euglenozoa</taxon>
        <taxon>Kinetoplastea</taxon>
        <taxon>Metakinetoplastina</taxon>
        <taxon>Trypanosomatida</taxon>
        <taxon>Trypanosomatidae</taxon>
        <taxon>Trypanosoma</taxon>
        <taxon>Schizotrypanum</taxon>
    </lineage>
</organism>
<dbReference type="InterPro" id="IPR021287">
    <property type="entry name" value="Trans-sialidase_CS"/>
</dbReference>
<dbReference type="InterPro" id="IPR036278">
    <property type="entry name" value="Sialidase_sf"/>
</dbReference>
<dbReference type="VEuPathDB" id="TriTrypDB:C4B63_67g15"/>
<dbReference type="SUPFAM" id="SSF49899">
    <property type="entry name" value="Concanavalin A-like lectins/glucanases"/>
    <property type="match status" value="1"/>
</dbReference>
<dbReference type="PANTHER" id="PTHR10628">
    <property type="entry name" value="SIALIDASE"/>
    <property type="match status" value="1"/>
</dbReference>
<name>A0A2V2UX55_TRYCR</name>
<evidence type="ECO:0000259" key="3">
    <source>
        <dbReference type="Pfam" id="PF13859"/>
    </source>
</evidence>
<dbReference type="InterPro" id="IPR008377">
    <property type="entry name" value="Sialidase_trypan"/>
</dbReference>
<feature type="domain" description="Sialidase" evidence="3">
    <location>
        <begin position="92"/>
        <end position="433"/>
    </location>
</feature>
<dbReference type="VEuPathDB" id="TriTrypDB:TcG_11270"/>
<dbReference type="VEuPathDB" id="TriTrypDB:ECC02_007157"/>
<feature type="region of interest" description="Disordered" evidence="2">
    <location>
        <begin position="779"/>
        <end position="831"/>
    </location>
</feature>
<dbReference type="Proteomes" id="UP000246121">
    <property type="component" value="Unassembled WGS sequence"/>
</dbReference>
<proteinExistence type="predicted"/>
<evidence type="ECO:0000259" key="4">
    <source>
        <dbReference type="Pfam" id="PF22925"/>
    </source>
</evidence>
<accession>A0A2V2UX55</accession>
<dbReference type="GO" id="GO:0009313">
    <property type="term" value="P:oligosaccharide catabolic process"/>
    <property type="evidence" value="ECO:0007669"/>
    <property type="project" value="TreeGrafter"/>
</dbReference>
<dbReference type="VEuPathDB" id="TriTrypDB:Tc_MARK_6990"/>
<dbReference type="VEuPathDB" id="TriTrypDB:C3747_4g273"/>
<feature type="region of interest" description="Disordered" evidence="2">
    <location>
        <begin position="851"/>
        <end position="882"/>
    </location>
</feature>
<feature type="compositionally biased region" description="Basic and acidic residues" evidence="2">
    <location>
        <begin position="25"/>
        <end position="36"/>
    </location>
</feature>
<keyword evidence="1" id="KW-0677">Repeat</keyword>
<dbReference type="VEuPathDB" id="TriTrypDB:TCSYLVIO_002214"/>
<dbReference type="AlphaFoldDB" id="A0A2V2UX55"/>
<dbReference type="GO" id="GO:0016020">
    <property type="term" value="C:membrane"/>
    <property type="evidence" value="ECO:0007669"/>
    <property type="project" value="TreeGrafter"/>
</dbReference>
<dbReference type="Gene3D" id="2.60.120.200">
    <property type="match status" value="1"/>
</dbReference>
<evidence type="ECO:0000256" key="1">
    <source>
        <dbReference type="ARBA" id="ARBA00022737"/>
    </source>
</evidence>
<comment type="caution">
    <text evidence="5">The sequence shown here is derived from an EMBL/GenBank/DDBJ whole genome shotgun (WGS) entry which is preliminary data.</text>
</comment>
<dbReference type="Gene3D" id="2.120.10.10">
    <property type="match status" value="1"/>
</dbReference>
<protein>
    <submittedName>
        <fullName evidence="5">Putative trans-sialidase, Group VI</fullName>
    </submittedName>
</protein>
<feature type="domain" description="Trans-sialidase C-terminal" evidence="4">
    <location>
        <begin position="495"/>
        <end position="710"/>
    </location>
</feature>
<dbReference type="GO" id="GO:0005737">
    <property type="term" value="C:cytoplasm"/>
    <property type="evidence" value="ECO:0007669"/>
    <property type="project" value="TreeGrafter"/>
</dbReference>
<sequence>MHSRVAAVMAPRTHNRRGVTGSSGRRREGGESERQRPNMFRRVINSAVLLLIVVMLCCNSGGALAEVKQSSDPKFQWKGITDGDVTVESLGAPGLLKVGSGVFTVAEAQCKKDGDDTFTGVASRLVTIKDDNTPEEALKKARVIQVLEKSISTEGKKKVDVSRPTTVVDASNIYMLVGKHSRNAGGQESGAAQSGLFLVKGTVSGEESNKQIDWKDTNAVPTKPFGEHDSSMQLIGSGGSGVKMKDGTLVFPLEGTKKKDDTGKDGKTVSLILYSKDTTDWTLSKGMSDDGCSDPSVVEWEVKLMMMTACGDGRRRVYESADKGNTWTEALGTLSRVWGSNQNEGEAKAVGSGFTTATFGVDDKNVMLVTLPVYAKENEKGVLHLWLTDNTHIVDIGPVSGEAEDVAASALLYKSGKSGNDEEKKEELIALYEKKKVSGESSNSLWSVRLTEQLQRVKDVLATWKKVDEHVSELCHSERAVQAPSSDSACKNNKITAGLVGFLSGNFSDGTWRDEYLGVNATVKKAEEGASAETAETAGSLDGVKFTGRGAWAEWPVGRQGENQLYHFANYNFTLVATVSIDGEPKEGPIPLMGAKINDGDNDGNPVLLGLSYNNKEKKWQVLCGEKPTEVQNRIEEQEKTHHVAIVLQNGNQGSAYVDGQRLGEPCELETTNSKGISHFYIGGDGSNTEGREGVSVTVTNVLLYNRPLDGNEITALNAIKPPITPPKETIAQEIVLPSFGGTPQAGQEPLNGGEGADGLGVPKAASIASTSIPVGQTVQQLASETSPDANADVDGAFSSSGNPTVGEGSADTIHGDGRHTPSVGDTPATADTNFLTAETVGHDGATLTTEVSMSSGEDGETAGGTDAQEEEEIHPQDRDANATALSSSLGNLSQGNNTDAGTVSGSGLLPPLLLLLLGLWGFAAL</sequence>
<dbReference type="Pfam" id="PF11052">
    <property type="entry name" value="Tr-sialidase_C"/>
    <property type="match status" value="1"/>
</dbReference>
<dbReference type="VEuPathDB" id="TriTrypDB:Tc_MARK_10126"/>
<dbReference type="InterPro" id="IPR011040">
    <property type="entry name" value="Sialidase"/>
</dbReference>
<dbReference type="VEuPathDB" id="TriTrypDB:TcCLB.506279.10"/>
<gene>
    <name evidence="5" type="ORF">C4B63_67g15</name>
</gene>
<feature type="region of interest" description="Disordered" evidence="2">
    <location>
        <begin position="1"/>
        <end position="37"/>
    </location>
</feature>
<dbReference type="EMBL" id="PRFA01000067">
    <property type="protein sequence ID" value="PWU88825.1"/>
    <property type="molecule type" value="Genomic_DNA"/>
</dbReference>
<dbReference type="GO" id="GO:0006689">
    <property type="term" value="P:ganglioside catabolic process"/>
    <property type="evidence" value="ECO:0007669"/>
    <property type="project" value="TreeGrafter"/>
</dbReference>
<dbReference type="Pfam" id="PF22925">
    <property type="entry name" value="TS_C"/>
    <property type="match status" value="1"/>
</dbReference>
<dbReference type="VEuPathDB" id="TriTrypDB:TcCLB.506909.160"/>
<dbReference type="VEuPathDB" id="TriTrypDB:TCSYLVIO_011081"/>
<evidence type="ECO:0000256" key="2">
    <source>
        <dbReference type="SAM" id="MobiDB-lite"/>
    </source>
</evidence>
<dbReference type="GO" id="GO:0004308">
    <property type="term" value="F:exo-alpha-sialidase activity"/>
    <property type="evidence" value="ECO:0007669"/>
    <property type="project" value="InterPro"/>
</dbReference>
<evidence type="ECO:0000313" key="6">
    <source>
        <dbReference type="Proteomes" id="UP000246121"/>
    </source>
</evidence>
<dbReference type="CDD" id="cd15482">
    <property type="entry name" value="Sialidase_non-viral"/>
    <property type="match status" value="1"/>
</dbReference>
<dbReference type="Pfam" id="PF13859">
    <property type="entry name" value="BNR_3"/>
    <property type="match status" value="1"/>
</dbReference>
<dbReference type="InterPro" id="IPR026856">
    <property type="entry name" value="Sialidase_fam"/>
</dbReference>